<dbReference type="InterPro" id="IPR016024">
    <property type="entry name" value="ARM-type_fold"/>
</dbReference>
<gene>
    <name evidence="1" type="ORF">QBZ16_004216</name>
</gene>
<dbReference type="SMART" id="SM00185">
    <property type="entry name" value="ARM"/>
    <property type="match status" value="3"/>
</dbReference>
<proteinExistence type="predicted"/>
<evidence type="ECO:0000313" key="2">
    <source>
        <dbReference type="Proteomes" id="UP001255856"/>
    </source>
</evidence>
<dbReference type="InterPro" id="IPR000225">
    <property type="entry name" value="Armadillo"/>
</dbReference>
<accession>A0AAD9MMQ4</accession>
<protein>
    <submittedName>
        <fullName evidence="1">Uncharacterized protein</fullName>
    </submittedName>
</protein>
<dbReference type="SUPFAM" id="SSF48371">
    <property type="entry name" value="ARM repeat"/>
    <property type="match status" value="1"/>
</dbReference>
<dbReference type="InterPro" id="IPR011989">
    <property type="entry name" value="ARM-like"/>
</dbReference>
<dbReference type="EMBL" id="JASFZW010000006">
    <property type="protein sequence ID" value="KAK2077371.1"/>
    <property type="molecule type" value="Genomic_DNA"/>
</dbReference>
<evidence type="ECO:0000313" key="1">
    <source>
        <dbReference type="EMBL" id="KAK2077371.1"/>
    </source>
</evidence>
<dbReference type="Proteomes" id="UP001255856">
    <property type="component" value="Unassembled WGS sequence"/>
</dbReference>
<sequence>MVHGDAVVKTALVSRPVLGPLFGITAALPAELALTVVGAVRALTADRDVHDALAAASGIAFLVAQLARPNEPLLQDQALSALHNLTAGDRARQEQAAVAGTVPFLCQLGILPQRGAVAAHAHGLAVALLCALARGSARTRAELSAHDALSVFLHLLKDEACQVEVLGALAAWLEADTARVENRLAAGDALTRIVTLIPVMSASAGENEALCAVLAPLHRLLSVSPRLARELAANGLMPRVLELLRRPGAKTTAPALDVLAAMLAAQPQPKALAARFRLLPLLLPLAQGQVAVAEGVQRQAAALVQTLRDG</sequence>
<comment type="caution">
    <text evidence="1">The sequence shown here is derived from an EMBL/GenBank/DDBJ whole genome shotgun (WGS) entry which is preliminary data.</text>
</comment>
<name>A0AAD9MMQ4_PROWI</name>
<reference evidence="1" key="1">
    <citation type="submission" date="2021-01" db="EMBL/GenBank/DDBJ databases">
        <authorList>
            <person name="Eckstrom K.M.E."/>
        </authorList>
    </citation>
    <scope>NUCLEOTIDE SEQUENCE</scope>
    <source>
        <strain evidence="1">UVCC 0001</strain>
    </source>
</reference>
<keyword evidence="2" id="KW-1185">Reference proteome</keyword>
<dbReference type="Gene3D" id="1.25.10.10">
    <property type="entry name" value="Leucine-rich Repeat Variant"/>
    <property type="match status" value="2"/>
</dbReference>
<organism evidence="1 2">
    <name type="scientific">Prototheca wickerhamii</name>
    <dbReference type="NCBI Taxonomy" id="3111"/>
    <lineage>
        <taxon>Eukaryota</taxon>
        <taxon>Viridiplantae</taxon>
        <taxon>Chlorophyta</taxon>
        <taxon>core chlorophytes</taxon>
        <taxon>Trebouxiophyceae</taxon>
        <taxon>Chlorellales</taxon>
        <taxon>Chlorellaceae</taxon>
        <taxon>Prototheca</taxon>
    </lineage>
</organism>
<dbReference type="AlphaFoldDB" id="A0AAD9MMQ4"/>